<dbReference type="EMBL" id="BLXT01002773">
    <property type="protein sequence ID" value="GFN97448.1"/>
    <property type="molecule type" value="Genomic_DNA"/>
</dbReference>
<dbReference type="PROSITE" id="PS50850">
    <property type="entry name" value="MFS"/>
    <property type="match status" value="1"/>
</dbReference>
<evidence type="ECO:0000256" key="6">
    <source>
        <dbReference type="ARBA" id="ARBA00023136"/>
    </source>
</evidence>
<sequence length="179" mass="18876">MSNKVSPELPEGTGTAKPKHPPIIYGLTVCATIGGALFGYDAAVINGANLLIKEQYHLTDAWIEYIVSSTVGAAAVFSLASGVIADAIGRKATKCSSRIDAKRLILSTAVINGSNLLINKQYHLSGAWIEFFVSSTVGTAADYEGVLSFLEIVSSHIEQDQENNVDALTPTTHIGLAAQ</sequence>
<dbReference type="Gene3D" id="1.20.1250.20">
    <property type="entry name" value="MFS general substrate transporter like domains"/>
    <property type="match status" value="1"/>
</dbReference>
<comment type="similarity">
    <text evidence="2">Belongs to the major facilitator superfamily. Sugar transporter (TC 2.A.1.1) family.</text>
</comment>
<keyword evidence="4 7" id="KW-0812">Transmembrane</keyword>
<dbReference type="AlphaFoldDB" id="A0AAV3ZU70"/>
<feature type="transmembrane region" description="Helical" evidence="7">
    <location>
        <begin position="65"/>
        <end position="88"/>
    </location>
</feature>
<evidence type="ECO:0000313" key="9">
    <source>
        <dbReference type="EMBL" id="GFN97448.1"/>
    </source>
</evidence>
<keyword evidence="10" id="KW-1185">Reference proteome</keyword>
<evidence type="ECO:0000313" key="10">
    <source>
        <dbReference type="Proteomes" id="UP000735302"/>
    </source>
</evidence>
<evidence type="ECO:0000256" key="1">
    <source>
        <dbReference type="ARBA" id="ARBA00004141"/>
    </source>
</evidence>
<dbReference type="InterPro" id="IPR036259">
    <property type="entry name" value="MFS_trans_sf"/>
</dbReference>
<feature type="transmembrane region" description="Helical" evidence="7">
    <location>
        <begin position="23"/>
        <end position="45"/>
    </location>
</feature>
<evidence type="ECO:0000259" key="8">
    <source>
        <dbReference type="PROSITE" id="PS50850"/>
    </source>
</evidence>
<evidence type="ECO:0000256" key="4">
    <source>
        <dbReference type="ARBA" id="ARBA00022692"/>
    </source>
</evidence>
<evidence type="ECO:0000256" key="5">
    <source>
        <dbReference type="ARBA" id="ARBA00022989"/>
    </source>
</evidence>
<evidence type="ECO:0000256" key="3">
    <source>
        <dbReference type="ARBA" id="ARBA00022448"/>
    </source>
</evidence>
<dbReference type="PANTHER" id="PTHR48020">
    <property type="entry name" value="PROTON MYO-INOSITOL COTRANSPORTER"/>
    <property type="match status" value="1"/>
</dbReference>
<keyword evidence="3" id="KW-0813">Transport</keyword>
<proteinExistence type="inferred from homology"/>
<protein>
    <submittedName>
        <fullName evidence="9">Proton myo-inositol cotransporter</fullName>
    </submittedName>
</protein>
<dbReference type="InterPro" id="IPR050814">
    <property type="entry name" value="Myo-inositol_Transporter"/>
</dbReference>
<organism evidence="9 10">
    <name type="scientific">Plakobranchus ocellatus</name>
    <dbReference type="NCBI Taxonomy" id="259542"/>
    <lineage>
        <taxon>Eukaryota</taxon>
        <taxon>Metazoa</taxon>
        <taxon>Spiralia</taxon>
        <taxon>Lophotrochozoa</taxon>
        <taxon>Mollusca</taxon>
        <taxon>Gastropoda</taxon>
        <taxon>Heterobranchia</taxon>
        <taxon>Euthyneura</taxon>
        <taxon>Panpulmonata</taxon>
        <taxon>Sacoglossa</taxon>
        <taxon>Placobranchoidea</taxon>
        <taxon>Plakobranchidae</taxon>
        <taxon>Plakobranchus</taxon>
    </lineage>
</organism>
<feature type="domain" description="Major facilitator superfamily (MFS) profile" evidence="8">
    <location>
        <begin position="27"/>
        <end position="179"/>
    </location>
</feature>
<dbReference type="InterPro" id="IPR020846">
    <property type="entry name" value="MFS_dom"/>
</dbReference>
<keyword evidence="6 7" id="KW-0472">Membrane</keyword>
<accession>A0AAV3ZU70</accession>
<name>A0AAV3ZU70_9GAST</name>
<keyword evidence="5 7" id="KW-1133">Transmembrane helix</keyword>
<dbReference type="GO" id="GO:0016324">
    <property type="term" value="C:apical plasma membrane"/>
    <property type="evidence" value="ECO:0007669"/>
    <property type="project" value="TreeGrafter"/>
</dbReference>
<dbReference type="InterPro" id="IPR005829">
    <property type="entry name" value="Sugar_transporter_CS"/>
</dbReference>
<comment type="caution">
    <text evidence="9">The sequence shown here is derived from an EMBL/GenBank/DDBJ whole genome shotgun (WGS) entry which is preliminary data.</text>
</comment>
<evidence type="ECO:0000256" key="2">
    <source>
        <dbReference type="ARBA" id="ARBA00010992"/>
    </source>
</evidence>
<dbReference type="GO" id="GO:0005366">
    <property type="term" value="F:myo-inositol:proton symporter activity"/>
    <property type="evidence" value="ECO:0007669"/>
    <property type="project" value="TreeGrafter"/>
</dbReference>
<dbReference type="PROSITE" id="PS00216">
    <property type="entry name" value="SUGAR_TRANSPORT_1"/>
    <property type="match status" value="1"/>
</dbReference>
<gene>
    <name evidence="9" type="ORF">PoB_002395400</name>
</gene>
<evidence type="ECO:0000256" key="7">
    <source>
        <dbReference type="SAM" id="Phobius"/>
    </source>
</evidence>
<dbReference type="PANTHER" id="PTHR48020:SF12">
    <property type="entry name" value="PROTON MYO-INOSITOL COTRANSPORTER"/>
    <property type="match status" value="1"/>
</dbReference>
<comment type="subcellular location">
    <subcellularLocation>
        <location evidence="1">Membrane</location>
        <topology evidence="1">Multi-pass membrane protein</topology>
    </subcellularLocation>
</comment>
<reference evidence="9 10" key="1">
    <citation type="journal article" date="2021" name="Elife">
        <title>Chloroplast acquisition without the gene transfer in kleptoplastic sea slugs, Plakobranchus ocellatus.</title>
        <authorList>
            <person name="Maeda T."/>
            <person name="Takahashi S."/>
            <person name="Yoshida T."/>
            <person name="Shimamura S."/>
            <person name="Takaki Y."/>
            <person name="Nagai Y."/>
            <person name="Toyoda A."/>
            <person name="Suzuki Y."/>
            <person name="Arimoto A."/>
            <person name="Ishii H."/>
            <person name="Satoh N."/>
            <person name="Nishiyama T."/>
            <person name="Hasebe M."/>
            <person name="Maruyama T."/>
            <person name="Minagawa J."/>
            <person name="Obokata J."/>
            <person name="Shigenobu S."/>
        </authorList>
    </citation>
    <scope>NUCLEOTIDE SEQUENCE [LARGE SCALE GENOMIC DNA]</scope>
</reference>
<dbReference type="SUPFAM" id="SSF103473">
    <property type="entry name" value="MFS general substrate transporter"/>
    <property type="match status" value="1"/>
</dbReference>
<dbReference type="Proteomes" id="UP000735302">
    <property type="component" value="Unassembled WGS sequence"/>
</dbReference>